<dbReference type="AlphaFoldDB" id="A0AA97LZV6"/>
<dbReference type="Proteomes" id="UP000265719">
    <property type="component" value="Chromosome"/>
</dbReference>
<evidence type="ECO:0000256" key="5">
    <source>
        <dbReference type="ARBA" id="ARBA00023136"/>
    </source>
</evidence>
<protein>
    <submittedName>
        <fullName evidence="7">Cytochrome c oxidase assembly protein</fullName>
    </submittedName>
</protein>
<keyword evidence="8" id="KW-1185">Reference proteome</keyword>
<evidence type="ECO:0000256" key="3">
    <source>
        <dbReference type="ARBA" id="ARBA00022692"/>
    </source>
</evidence>
<feature type="transmembrane region" description="Helical" evidence="6">
    <location>
        <begin position="45"/>
        <end position="64"/>
    </location>
</feature>
<keyword evidence="2" id="KW-1003">Cell membrane</keyword>
<dbReference type="Pfam" id="PF09678">
    <property type="entry name" value="Caa3_CtaG"/>
    <property type="match status" value="1"/>
</dbReference>
<proteinExistence type="predicted"/>
<gene>
    <name evidence="7" type="ORF">NI17_007780</name>
</gene>
<dbReference type="EMBL" id="CP063196">
    <property type="protein sequence ID" value="UOE21039.1"/>
    <property type="molecule type" value="Genomic_DNA"/>
</dbReference>
<feature type="transmembrane region" description="Helical" evidence="6">
    <location>
        <begin position="119"/>
        <end position="140"/>
    </location>
</feature>
<evidence type="ECO:0000256" key="1">
    <source>
        <dbReference type="ARBA" id="ARBA00004651"/>
    </source>
</evidence>
<dbReference type="KEGG" id="thao:NI17_007780"/>
<sequence length="279" mass="28998">MHPHGPDPAVAGWVAAAVAAAAVGGYLAAAAAVRRRGTAWSARRVAAWTAGWACAVGAVAGPMARLAHHDFVWHMAGHVLLGMLAPLLLAVAAPVTLALRVLPTPHGRRLVRLLRSPPVAVATHPVVAAVLNVGGLWVLYHGGLYAVMLDHAGAHALVHVHVLVAGWVFTFAVLGGPDPAPHRMRPLWRAGVLVGAVAAHNVLAKTLYAAPPAGVPVEQAQVGAQVMYYGGMPVEIALAALLCRDWLGPRAGRTPARLRCRGAQEATRSGRGRGVVRAR</sequence>
<evidence type="ECO:0000256" key="4">
    <source>
        <dbReference type="ARBA" id="ARBA00022989"/>
    </source>
</evidence>
<evidence type="ECO:0000313" key="8">
    <source>
        <dbReference type="Proteomes" id="UP000265719"/>
    </source>
</evidence>
<keyword evidence="3 6" id="KW-0812">Transmembrane</keyword>
<name>A0AA97LZV6_9ACTN</name>
<comment type="subcellular location">
    <subcellularLocation>
        <location evidence="1">Cell membrane</location>
        <topology evidence="1">Multi-pass membrane protein</topology>
    </subcellularLocation>
</comment>
<evidence type="ECO:0000313" key="7">
    <source>
        <dbReference type="EMBL" id="UOE21039.1"/>
    </source>
</evidence>
<feature type="transmembrane region" description="Helical" evidence="6">
    <location>
        <begin position="152"/>
        <end position="175"/>
    </location>
</feature>
<dbReference type="RefSeq" id="WP_068690468.1">
    <property type="nucleotide sequence ID" value="NZ_CP063196.1"/>
</dbReference>
<organism evidence="7 8">
    <name type="scientific">Thermobifida halotolerans</name>
    <dbReference type="NCBI Taxonomy" id="483545"/>
    <lineage>
        <taxon>Bacteria</taxon>
        <taxon>Bacillati</taxon>
        <taxon>Actinomycetota</taxon>
        <taxon>Actinomycetes</taxon>
        <taxon>Streptosporangiales</taxon>
        <taxon>Nocardiopsidaceae</taxon>
        <taxon>Thermobifida</taxon>
    </lineage>
</organism>
<dbReference type="InterPro" id="IPR019108">
    <property type="entry name" value="Caa3_assmbl_CtaG-rel"/>
</dbReference>
<feature type="transmembrane region" description="Helical" evidence="6">
    <location>
        <begin position="12"/>
        <end position="33"/>
    </location>
</feature>
<keyword evidence="4 6" id="KW-1133">Transmembrane helix</keyword>
<accession>A0AA97LZV6</accession>
<reference evidence="7" key="1">
    <citation type="submission" date="2020-10" db="EMBL/GenBank/DDBJ databases">
        <title>De novo genome project of the cellulose decomposer Thermobifida halotolerans type strain.</title>
        <authorList>
            <person name="Nagy I."/>
            <person name="Horvath B."/>
            <person name="Kukolya J."/>
            <person name="Nagy I."/>
            <person name="Orsini M."/>
        </authorList>
    </citation>
    <scope>NUCLEOTIDE SEQUENCE</scope>
    <source>
        <strain evidence="7">DSM 44931</strain>
    </source>
</reference>
<feature type="transmembrane region" description="Helical" evidence="6">
    <location>
        <begin position="76"/>
        <end position="99"/>
    </location>
</feature>
<dbReference type="GO" id="GO:0005886">
    <property type="term" value="C:plasma membrane"/>
    <property type="evidence" value="ECO:0007669"/>
    <property type="project" value="UniProtKB-SubCell"/>
</dbReference>
<evidence type="ECO:0000256" key="2">
    <source>
        <dbReference type="ARBA" id="ARBA00022475"/>
    </source>
</evidence>
<evidence type="ECO:0000256" key="6">
    <source>
        <dbReference type="SAM" id="Phobius"/>
    </source>
</evidence>
<keyword evidence="5 6" id="KW-0472">Membrane</keyword>